<organism evidence="1 2">
    <name type="scientific">Seminavis robusta</name>
    <dbReference type="NCBI Taxonomy" id="568900"/>
    <lineage>
        <taxon>Eukaryota</taxon>
        <taxon>Sar</taxon>
        <taxon>Stramenopiles</taxon>
        <taxon>Ochrophyta</taxon>
        <taxon>Bacillariophyta</taxon>
        <taxon>Bacillariophyceae</taxon>
        <taxon>Bacillariophycidae</taxon>
        <taxon>Naviculales</taxon>
        <taxon>Naviculaceae</taxon>
        <taxon>Seminavis</taxon>
    </lineage>
</organism>
<protein>
    <submittedName>
        <fullName evidence="1">Uncharacterized protein</fullName>
    </submittedName>
</protein>
<sequence length="249" mass="27591">MKRWGFDNVDDTNAMSASMVTEVYGKCHLLLVRLNPEGVTSSWWKKGHCHGGFLRKEAKGYSPTVQLYSVCPITAKHNLRTVSHKTKGVFKPTAASFTVEDNGVGVDWSDLAWEPNASDMLDLRAGMEARPAIAEFGFGPTQQTIMGNKNVKLPDFKQDDIERFFALPDRLNIYTGEILYVGQNFIESDINSFTVCSGAIVFLLDKNQPSSVDEADYGKAVAIHSAAHPVLTNQNYGFLINEHPVFKGL</sequence>
<dbReference type="AlphaFoldDB" id="A0A9N8F5Z1"/>
<dbReference type="Proteomes" id="UP001153069">
    <property type="component" value="Unassembled WGS sequence"/>
</dbReference>
<dbReference type="OrthoDB" id="50715at2759"/>
<gene>
    <name evidence="1" type="ORF">SEMRO_3743_G350790.1</name>
</gene>
<accession>A0A9N8F5Z1</accession>
<comment type="caution">
    <text evidence="1">The sequence shown here is derived from an EMBL/GenBank/DDBJ whole genome shotgun (WGS) entry which is preliminary data.</text>
</comment>
<evidence type="ECO:0000313" key="1">
    <source>
        <dbReference type="EMBL" id="CAB9531620.1"/>
    </source>
</evidence>
<keyword evidence="2" id="KW-1185">Reference proteome</keyword>
<dbReference type="EMBL" id="CAICTM010003741">
    <property type="protein sequence ID" value="CAB9531620.1"/>
    <property type="molecule type" value="Genomic_DNA"/>
</dbReference>
<name>A0A9N8F5Z1_9STRA</name>
<proteinExistence type="predicted"/>
<reference evidence="1" key="1">
    <citation type="submission" date="2020-06" db="EMBL/GenBank/DDBJ databases">
        <authorList>
            <consortium name="Plant Systems Biology data submission"/>
        </authorList>
    </citation>
    <scope>NUCLEOTIDE SEQUENCE</scope>
    <source>
        <strain evidence="1">D6</strain>
    </source>
</reference>
<evidence type="ECO:0000313" key="2">
    <source>
        <dbReference type="Proteomes" id="UP001153069"/>
    </source>
</evidence>